<evidence type="ECO:0000256" key="1">
    <source>
        <dbReference type="SAM" id="Phobius"/>
    </source>
</evidence>
<feature type="transmembrane region" description="Helical" evidence="1">
    <location>
        <begin position="325"/>
        <end position="341"/>
    </location>
</feature>
<keyword evidence="3" id="KW-1185">Reference proteome</keyword>
<dbReference type="Pfam" id="PF20176">
    <property type="entry name" value="DUF6541"/>
    <property type="match status" value="1"/>
</dbReference>
<evidence type="ECO:0000313" key="3">
    <source>
        <dbReference type="Proteomes" id="UP000076969"/>
    </source>
</evidence>
<keyword evidence="1" id="KW-0812">Transmembrane</keyword>
<proteinExistence type="predicted"/>
<feature type="transmembrane region" description="Helical" evidence="1">
    <location>
        <begin position="417"/>
        <end position="438"/>
    </location>
</feature>
<dbReference type="EMBL" id="CP015520">
    <property type="protein sequence ID" value="ANF23220.1"/>
    <property type="molecule type" value="Genomic_DNA"/>
</dbReference>
<feature type="transmembrane region" description="Helical" evidence="1">
    <location>
        <begin position="165"/>
        <end position="191"/>
    </location>
</feature>
<reference evidence="3" key="1">
    <citation type="journal article" date="2016" name="Syst. Appl. Microbiol.">
        <title>Thermococcus piezophilus sp. nov., a novel hyperthermophilic and piezophilic archaeon with a broad pressure range for growth, isolated from a deepest hydrothermal vent at the Mid-Cayman Rise.</title>
        <authorList>
            <person name="Dalmasso C."/>
            <person name="Oger P."/>
            <person name="Selva G."/>
            <person name="Courtine D."/>
            <person name="L'Haridon S."/>
            <person name="Garlaschelli A."/>
            <person name="Roussel E."/>
            <person name="Miyazaki J."/>
            <person name="Reveillaud J."/>
            <person name="Jebbar M."/>
            <person name="Takai K."/>
            <person name="Maignien L."/>
            <person name="Alain K."/>
        </authorList>
    </citation>
    <scope>NUCLEOTIDE SEQUENCE [LARGE SCALE GENOMIC DNA]</scope>
    <source>
        <strain evidence="3">CDGS</strain>
    </source>
</reference>
<dbReference type="Proteomes" id="UP000076969">
    <property type="component" value="Chromosome"/>
</dbReference>
<feature type="transmembrane region" description="Helical" evidence="1">
    <location>
        <begin position="127"/>
        <end position="145"/>
    </location>
</feature>
<keyword evidence="1" id="KW-1133">Transmembrane helix</keyword>
<sequence length="705" mass="80944">MAYILSILGTGLSPLIHVMLIITALTFDFHKYAKISKDEALTLGKLMLIVGLIAIIKVLILKMPTDTVDSVFHAYKVQYILKYQSLFPPKVPVFNVLSYPAGYHTIVTWVVLLSGDLIPHAMLVVRVWSWILIALGTYLFASVWFDGKVGIYSAMVILVANIYNYYLIIYIHPNFLGFYFFMATLAMFYLVLNKKDTSHYSDWTIITIFFILIAAGTLFVHPYEFQAYVFIAAVYLLISIYYKELTLKHAILNGLLYFVLPLAIYAVLNPYFWWPELASKVAIEYPWASYIEVAVNNLAVFTGRNIMDTWDRFKFMVNWATLRNYSYFASLLLVASVGIPLSKKYKLKELASLWGFVLFVLLLILNRLTYNIPIPFYGTAAMERMFLWLTPLFPVFIAVGLRTLLDTFNEVVGSKKLKAIKLIFLVFLFIVPAQGIAYDMISNEANYYVNAHNLEDFEWINERFSGITVLNSCDADSGQWIPFFTSNTVLFSYVNYCRVYNYTPKAVEALIQEGIVPLNATLAYIDTNYPSLNPLIFYTRFKLLRYNNGNWIFDITSKNISENYDILKSQIMLCKNTISGDTYEDGRYYVYGFMKKYVMVEYFHLHGLNYAWLSGQNGTIIFVPCKNYNRIAISFISLSPDPINTTILINGVSHTIIANPGDNIYELPAEIQSGTLNIIEIKKERNGGLFLIKSIEFSDYNWRMG</sequence>
<accession>A0A172WIH7</accession>
<protein>
    <recommendedName>
        <fullName evidence="4">Glycosyltransferase RgtA/B/C/D-like domain-containing protein</fullName>
    </recommendedName>
</protein>
<keyword evidence="1" id="KW-0472">Membrane</keyword>
<feature type="transmembrane region" description="Helical" evidence="1">
    <location>
        <begin position="6"/>
        <end position="29"/>
    </location>
</feature>
<feature type="transmembrane region" description="Helical" evidence="1">
    <location>
        <begin position="41"/>
        <end position="60"/>
    </location>
</feature>
<feature type="transmembrane region" description="Helical" evidence="1">
    <location>
        <begin position="225"/>
        <end position="242"/>
    </location>
</feature>
<gene>
    <name evidence="2" type="ORF">A7C91_08590</name>
</gene>
<feature type="transmembrane region" description="Helical" evidence="1">
    <location>
        <begin position="353"/>
        <end position="373"/>
    </location>
</feature>
<evidence type="ECO:0000313" key="2">
    <source>
        <dbReference type="EMBL" id="ANF23220.1"/>
    </source>
</evidence>
<feature type="transmembrane region" description="Helical" evidence="1">
    <location>
        <begin position="254"/>
        <end position="274"/>
    </location>
</feature>
<name>A0A172WIH7_9EURY</name>
<organism evidence="2 3">
    <name type="scientific">Thermococcus piezophilus</name>
    <dbReference type="NCBI Taxonomy" id="1712654"/>
    <lineage>
        <taxon>Archaea</taxon>
        <taxon>Methanobacteriati</taxon>
        <taxon>Methanobacteriota</taxon>
        <taxon>Thermococci</taxon>
        <taxon>Thermococcales</taxon>
        <taxon>Thermococcaceae</taxon>
        <taxon>Thermococcus</taxon>
    </lineage>
</organism>
<dbReference type="KEGG" id="tpie:A7C91_08590"/>
<evidence type="ECO:0008006" key="4">
    <source>
        <dbReference type="Google" id="ProtNLM"/>
    </source>
</evidence>
<feature type="transmembrane region" description="Helical" evidence="1">
    <location>
        <begin position="385"/>
        <end position="405"/>
    </location>
</feature>
<dbReference type="InterPro" id="IPR046671">
    <property type="entry name" value="DUF6541"/>
</dbReference>
<dbReference type="OrthoDB" id="86090at2157"/>
<feature type="transmembrane region" description="Helical" evidence="1">
    <location>
        <begin position="203"/>
        <end position="219"/>
    </location>
</feature>
<dbReference type="AlphaFoldDB" id="A0A172WIH7"/>
<feature type="transmembrane region" description="Helical" evidence="1">
    <location>
        <begin position="96"/>
        <end position="115"/>
    </location>
</feature>